<dbReference type="Proteomes" id="UP000320475">
    <property type="component" value="Unassembled WGS sequence"/>
</dbReference>
<dbReference type="EMBL" id="QEAM01000387">
    <property type="protein sequence ID" value="TPX40456.1"/>
    <property type="molecule type" value="Genomic_DNA"/>
</dbReference>
<gene>
    <name evidence="2" type="ORF">SeLEV6574_g06605</name>
</gene>
<dbReference type="AlphaFoldDB" id="A0A507CMJ0"/>
<evidence type="ECO:0000313" key="3">
    <source>
        <dbReference type="Proteomes" id="UP000320475"/>
    </source>
</evidence>
<name>A0A507CMJ0_9FUNG</name>
<feature type="region of interest" description="Disordered" evidence="1">
    <location>
        <begin position="783"/>
        <end position="804"/>
    </location>
</feature>
<reference evidence="2 3" key="1">
    <citation type="journal article" date="2019" name="Sci. Rep.">
        <title>Comparative genomics of chytrid fungi reveal insights into the obligate biotrophic and pathogenic lifestyle of Synchytrium endobioticum.</title>
        <authorList>
            <person name="van de Vossenberg B.T.L.H."/>
            <person name="Warris S."/>
            <person name="Nguyen H.D.T."/>
            <person name="van Gent-Pelzer M.P.E."/>
            <person name="Joly D.L."/>
            <person name="van de Geest H.C."/>
            <person name="Bonants P.J.M."/>
            <person name="Smith D.S."/>
            <person name="Levesque C.A."/>
            <person name="van der Lee T.A.J."/>
        </authorList>
    </citation>
    <scope>NUCLEOTIDE SEQUENCE [LARGE SCALE GENOMIC DNA]</scope>
    <source>
        <strain evidence="2 3">LEV6574</strain>
    </source>
</reference>
<accession>A0A507CMJ0</accession>
<feature type="compositionally biased region" description="Polar residues" evidence="1">
    <location>
        <begin position="790"/>
        <end position="804"/>
    </location>
</feature>
<organism evidence="2 3">
    <name type="scientific">Synchytrium endobioticum</name>
    <dbReference type="NCBI Taxonomy" id="286115"/>
    <lineage>
        <taxon>Eukaryota</taxon>
        <taxon>Fungi</taxon>
        <taxon>Fungi incertae sedis</taxon>
        <taxon>Chytridiomycota</taxon>
        <taxon>Chytridiomycota incertae sedis</taxon>
        <taxon>Chytridiomycetes</taxon>
        <taxon>Synchytriales</taxon>
        <taxon>Synchytriaceae</taxon>
        <taxon>Synchytrium</taxon>
    </lineage>
</organism>
<evidence type="ECO:0000313" key="2">
    <source>
        <dbReference type="EMBL" id="TPX40456.1"/>
    </source>
</evidence>
<dbReference type="Gene3D" id="1.25.40.10">
    <property type="entry name" value="Tetratricopeptide repeat domain"/>
    <property type="match status" value="1"/>
</dbReference>
<feature type="region of interest" description="Disordered" evidence="1">
    <location>
        <begin position="1"/>
        <end position="20"/>
    </location>
</feature>
<sequence>MDLGRSSYNKTSPTHMESDDTAAVIGDADTKEGYLQSLIIYDPNDVQAHTQLAELYAAEGKLEESVVVYEKILAMGHQSKKILLDASAICVRISETAESVQNTSQYAGKAIQLIQRLRIWNRGNYSNVALDILTDAYNAVVSRENTLLNPALVSEVMITASVKETMSRSYLHILLLRAILLTRDHKSAMTYVSSKRLCFSYDLRWLAFVRDTYDDIRAGLSDEDCSPLELLEQHLFIGARAALCSIHQNGSGYSNDVQEDIAALHALVEESDSDLPSGHNSKQAKKQWVKLRLEYVSQDLRCDIESALKSFQDASVKLTDLSSHRAMLQKLYNDVKLSISYCPEPPVAYSSCDRVSALSHILLPMVISLDSAWIDQNDATALPFRTPSQLETIEFRLPSVEFVSQENHGVRGLINPDLVNDADKTVFIEDPWDFKRILNIASWHLSEGSIRKWLREVFPRLAENPQYTSRPTRFPRPTIADIEGYLLFCLTCRFIHARHFGAVSSTKEVLFATEILNIWRPSTRQIALWWTLLVKFGKSYPQQPYFSTTSSTLNDGDYYQAIHELRGLVRAPYSDRGSSTVARTRQTLDDHSRKVVFGLMGLTYARMTTSTLVGHSAAVDRTAEAAHYLRMSFEWENVKTMDAYQNVDSVLFVVYDESDRLVESHELQHVESTLTKMQQLLQARRENTEPRRIVPTPERLPNKRNTLYASYMKDTVLAAEPPARKPIVLEMSQSIESSKSATSHNHIATNADLSAVAMPEIAGFIDVPPPTTSLLEEMRTGQGEAGVRTISPSPEETSNAANPRTMSRFSRQLHQLESLKKGELLKKRFVPVRTKAVESERNPFLDSDSFLSDTAAELTGQGPELAWDGHDKVDDTFTGASMDDEVDELDTFSEQLEREAFSRLERQFAKLEALRSK</sequence>
<dbReference type="VEuPathDB" id="FungiDB:SeMB42_g05530"/>
<protein>
    <submittedName>
        <fullName evidence="2">Uncharacterized protein</fullName>
    </submittedName>
</protein>
<dbReference type="SUPFAM" id="SSF48452">
    <property type="entry name" value="TPR-like"/>
    <property type="match status" value="1"/>
</dbReference>
<dbReference type="InterPro" id="IPR011990">
    <property type="entry name" value="TPR-like_helical_dom_sf"/>
</dbReference>
<comment type="caution">
    <text evidence="2">The sequence shown here is derived from an EMBL/GenBank/DDBJ whole genome shotgun (WGS) entry which is preliminary data.</text>
</comment>
<proteinExistence type="predicted"/>
<evidence type="ECO:0000256" key="1">
    <source>
        <dbReference type="SAM" id="MobiDB-lite"/>
    </source>
</evidence>
<dbReference type="OrthoDB" id="2357150at2759"/>
<feature type="compositionally biased region" description="Polar residues" evidence="1">
    <location>
        <begin position="1"/>
        <end position="15"/>
    </location>
</feature>